<evidence type="ECO:0000256" key="8">
    <source>
        <dbReference type="SAM" id="MobiDB-lite"/>
    </source>
</evidence>
<evidence type="ECO:0000256" key="1">
    <source>
        <dbReference type="ARBA" id="ARBA00004651"/>
    </source>
</evidence>
<feature type="transmembrane region" description="Helical" evidence="7">
    <location>
        <begin position="134"/>
        <end position="153"/>
    </location>
</feature>
<evidence type="ECO:0000256" key="4">
    <source>
        <dbReference type="ARBA" id="ARBA00022692"/>
    </source>
</evidence>
<protein>
    <recommendedName>
        <fullName evidence="9">ABC transmembrane type-1 domain-containing protein</fullName>
    </recommendedName>
</protein>
<evidence type="ECO:0000256" key="5">
    <source>
        <dbReference type="ARBA" id="ARBA00022989"/>
    </source>
</evidence>
<dbReference type="RefSeq" id="WP_230414806.1">
    <property type="nucleotide sequence ID" value="NZ_CAJVCE010000004.1"/>
</dbReference>
<name>A0ABM8VF51_9BACL</name>
<dbReference type="PROSITE" id="PS50928">
    <property type="entry name" value="ABC_TM1"/>
    <property type="match status" value="1"/>
</dbReference>
<comment type="subcellular location">
    <subcellularLocation>
        <location evidence="1 7">Cell membrane</location>
        <topology evidence="1 7">Multi-pass membrane protein</topology>
    </subcellularLocation>
</comment>
<dbReference type="PANTHER" id="PTHR43744">
    <property type="entry name" value="ABC TRANSPORTER PERMEASE PROTEIN MG189-RELATED-RELATED"/>
    <property type="match status" value="1"/>
</dbReference>
<keyword evidence="4 7" id="KW-0812">Transmembrane</keyword>
<organism evidence="10 11">
    <name type="scientific">Paenibacillus allorhizosphaerae</name>
    <dbReference type="NCBI Taxonomy" id="2849866"/>
    <lineage>
        <taxon>Bacteria</taxon>
        <taxon>Bacillati</taxon>
        <taxon>Bacillota</taxon>
        <taxon>Bacilli</taxon>
        <taxon>Bacillales</taxon>
        <taxon>Paenibacillaceae</taxon>
        <taxon>Paenibacillus</taxon>
    </lineage>
</organism>
<keyword evidence="2 7" id="KW-0813">Transport</keyword>
<proteinExistence type="inferred from homology"/>
<evidence type="ECO:0000256" key="3">
    <source>
        <dbReference type="ARBA" id="ARBA00022475"/>
    </source>
</evidence>
<dbReference type="Pfam" id="PF00528">
    <property type="entry name" value="BPD_transp_1"/>
    <property type="match status" value="1"/>
</dbReference>
<evidence type="ECO:0000256" key="7">
    <source>
        <dbReference type="RuleBase" id="RU363032"/>
    </source>
</evidence>
<feature type="transmembrane region" description="Helical" evidence="7">
    <location>
        <begin position="197"/>
        <end position="217"/>
    </location>
</feature>
<keyword evidence="3" id="KW-1003">Cell membrane</keyword>
<feature type="domain" description="ABC transmembrane type-1" evidence="9">
    <location>
        <begin position="128"/>
        <end position="314"/>
    </location>
</feature>
<keyword evidence="5 7" id="KW-1133">Transmembrane helix</keyword>
<sequence>METSKPQFKPFIRSPVSRKGGGFGTTPAARPMVRISRFGRKVGQMALVIVLTALTLAFLFPMALTFANSFMTEYEITNHYAALAGDTSNQANGANGSAFVSMKWIPERVTLSQYYTVLIGRPHYLFMFWNSVKMTVPIIAGQIVVASLAAYAFAHLRFKFREPLFFMYIVTMLMPFQVTLVPNFIVADRLGLLGSHWSIIFPGIFSAFGVFLLRQFMTYVPGSYIEAARVDGASHLYIFTRIMMPMCSTGVASLSILVFIDSWNMVEQPLIFLKDALQQPLSVYLSVIGEGERGIAFAASAIYMLPLLLIALYAERYLVEGIQLSGIKG</sequence>
<feature type="transmembrane region" description="Helical" evidence="7">
    <location>
        <begin position="294"/>
        <end position="314"/>
    </location>
</feature>
<accession>A0ABM8VF51</accession>
<dbReference type="InterPro" id="IPR000515">
    <property type="entry name" value="MetI-like"/>
</dbReference>
<dbReference type="Proteomes" id="UP000730618">
    <property type="component" value="Unassembled WGS sequence"/>
</dbReference>
<dbReference type="EMBL" id="CAJVCE010000004">
    <property type="protein sequence ID" value="CAG7633639.1"/>
    <property type="molecule type" value="Genomic_DNA"/>
</dbReference>
<evidence type="ECO:0000313" key="11">
    <source>
        <dbReference type="Proteomes" id="UP000730618"/>
    </source>
</evidence>
<dbReference type="CDD" id="cd06261">
    <property type="entry name" value="TM_PBP2"/>
    <property type="match status" value="1"/>
</dbReference>
<feature type="region of interest" description="Disordered" evidence="8">
    <location>
        <begin position="1"/>
        <end position="25"/>
    </location>
</feature>
<gene>
    <name evidence="10" type="ORF">PAECIP111802_01968</name>
</gene>
<feature type="transmembrane region" description="Helical" evidence="7">
    <location>
        <begin position="42"/>
        <end position="64"/>
    </location>
</feature>
<keyword evidence="11" id="KW-1185">Reference proteome</keyword>
<evidence type="ECO:0000256" key="2">
    <source>
        <dbReference type="ARBA" id="ARBA00022448"/>
    </source>
</evidence>
<feature type="transmembrane region" description="Helical" evidence="7">
    <location>
        <begin position="165"/>
        <end position="185"/>
    </location>
</feature>
<evidence type="ECO:0000259" key="9">
    <source>
        <dbReference type="PROSITE" id="PS50928"/>
    </source>
</evidence>
<comment type="caution">
    <text evidence="10">The sequence shown here is derived from an EMBL/GenBank/DDBJ whole genome shotgun (WGS) entry which is preliminary data.</text>
</comment>
<evidence type="ECO:0000256" key="6">
    <source>
        <dbReference type="ARBA" id="ARBA00023136"/>
    </source>
</evidence>
<feature type="transmembrane region" description="Helical" evidence="7">
    <location>
        <begin position="238"/>
        <end position="260"/>
    </location>
</feature>
<dbReference type="PANTHER" id="PTHR43744:SF8">
    <property type="entry name" value="SN-GLYCEROL-3-PHOSPHATE TRANSPORT SYSTEM PERMEASE PROTEIN UGPE"/>
    <property type="match status" value="1"/>
</dbReference>
<comment type="similarity">
    <text evidence="7">Belongs to the binding-protein-dependent transport system permease family.</text>
</comment>
<keyword evidence="6 7" id="KW-0472">Membrane</keyword>
<reference evidence="10 11" key="1">
    <citation type="submission" date="2021-06" db="EMBL/GenBank/DDBJ databases">
        <authorList>
            <person name="Criscuolo A."/>
        </authorList>
    </citation>
    <scope>NUCLEOTIDE SEQUENCE [LARGE SCALE GENOMIC DNA]</scope>
    <source>
        <strain evidence="11">CIP 111802</strain>
    </source>
</reference>
<evidence type="ECO:0000313" key="10">
    <source>
        <dbReference type="EMBL" id="CAG7633639.1"/>
    </source>
</evidence>